<feature type="compositionally biased region" description="Basic and acidic residues" evidence="1">
    <location>
        <begin position="412"/>
        <end position="424"/>
    </location>
</feature>
<protein>
    <submittedName>
        <fullName evidence="2">Uncharacterized protein</fullName>
    </submittedName>
</protein>
<feature type="region of interest" description="Disordered" evidence="1">
    <location>
        <begin position="161"/>
        <end position="182"/>
    </location>
</feature>
<evidence type="ECO:0000313" key="2">
    <source>
        <dbReference type="EMBL" id="KAF1946828.1"/>
    </source>
</evidence>
<keyword evidence="3" id="KW-1185">Reference proteome</keyword>
<feature type="compositionally biased region" description="Polar residues" evidence="1">
    <location>
        <begin position="224"/>
        <end position="236"/>
    </location>
</feature>
<name>A0A6A5T3S2_9PLEO</name>
<dbReference type="EMBL" id="ML976001">
    <property type="protein sequence ID" value="KAF1946828.1"/>
    <property type="molecule type" value="Genomic_DNA"/>
</dbReference>
<dbReference type="Proteomes" id="UP000800038">
    <property type="component" value="Unassembled WGS sequence"/>
</dbReference>
<dbReference type="AlphaFoldDB" id="A0A6A5T3S2"/>
<feature type="region of interest" description="Disordered" evidence="1">
    <location>
        <begin position="222"/>
        <end position="254"/>
    </location>
</feature>
<gene>
    <name evidence="2" type="ORF">EJ02DRAFT_430387</name>
</gene>
<accession>A0A6A5T3S2</accession>
<reference evidence="2" key="1">
    <citation type="journal article" date="2020" name="Stud. Mycol.">
        <title>101 Dothideomycetes genomes: a test case for predicting lifestyles and emergence of pathogens.</title>
        <authorList>
            <person name="Haridas S."/>
            <person name="Albert R."/>
            <person name="Binder M."/>
            <person name="Bloem J."/>
            <person name="Labutti K."/>
            <person name="Salamov A."/>
            <person name="Andreopoulos B."/>
            <person name="Baker S."/>
            <person name="Barry K."/>
            <person name="Bills G."/>
            <person name="Bluhm B."/>
            <person name="Cannon C."/>
            <person name="Castanera R."/>
            <person name="Culley D."/>
            <person name="Daum C."/>
            <person name="Ezra D."/>
            <person name="Gonzalez J."/>
            <person name="Henrissat B."/>
            <person name="Kuo A."/>
            <person name="Liang C."/>
            <person name="Lipzen A."/>
            <person name="Lutzoni F."/>
            <person name="Magnuson J."/>
            <person name="Mondo S."/>
            <person name="Nolan M."/>
            <person name="Ohm R."/>
            <person name="Pangilinan J."/>
            <person name="Park H.-J."/>
            <person name="Ramirez L."/>
            <person name="Alfaro M."/>
            <person name="Sun H."/>
            <person name="Tritt A."/>
            <person name="Yoshinaga Y."/>
            <person name="Zwiers L.-H."/>
            <person name="Turgeon B."/>
            <person name="Goodwin S."/>
            <person name="Spatafora J."/>
            <person name="Crous P."/>
            <person name="Grigoriev I."/>
        </authorList>
    </citation>
    <scope>NUCLEOTIDE SEQUENCE</scope>
    <source>
        <strain evidence="2">CBS 161.51</strain>
    </source>
</reference>
<sequence>MRSSALPLEGASVMMGNCDDEDTILGYDKSRDVLLEAVWALRRLEDEYANGTHGEASPVPLVLKRSNDANGCELIPHKGLSFMEETHIEDDMTSSPISLEREVAQRVPTYPAISLSEFAGSSKTVIQNEIDLCSRPSSPERASTPNIPTYPAIPKLQSSTVATGEVHQAPPLTPPRRRVLPKSSLTKLATVIEHTPPTYQPRKTPPIPSSTVEIVESDKVVEQMATSPASSPQGQDSSSRTISSSASTKSHTGSGVIYIQPSAQLQSMQAISERDLVEMGGDEDSSAPWTSTRVYSMTRQTLPMAYIPTGAPSNNNDVGINKAHARFNNTLVHSSAQKPLASQTKPPTTMVKEHTEWIEDFLARKEETDHFEAEDRIIQERREKRERGLLGRVDSINRFRSKTMISKTAKRGSFEARQERRSKSSELGLDWSRSSHAAREQHDKEDGGGMVFGMPRKSYTTNRRPLLGQGYNRIGDAD</sequence>
<feature type="compositionally biased region" description="Low complexity" evidence="1">
    <location>
        <begin position="237"/>
        <end position="254"/>
    </location>
</feature>
<evidence type="ECO:0000313" key="3">
    <source>
        <dbReference type="Proteomes" id="UP000800038"/>
    </source>
</evidence>
<feature type="region of interest" description="Disordered" evidence="1">
    <location>
        <begin position="407"/>
        <end position="478"/>
    </location>
</feature>
<feature type="compositionally biased region" description="Basic and acidic residues" evidence="1">
    <location>
        <begin position="437"/>
        <end position="447"/>
    </location>
</feature>
<evidence type="ECO:0000256" key="1">
    <source>
        <dbReference type="SAM" id="MobiDB-lite"/>
    </source>
</evidence>
<organism evidence="2 3">
    <name type="scientific">Clathrospora elynae</name>
    <dbReference type="NCBI Taxonomy" id="706981"/>
    <lineage>
        <taxon>Eukaryota</taxon>
        <taxon>Fungi</taxon>
        <taxon>Dikarya</taxon>
        <taxon>Ascomycota</taxon>
        <taxon>Pezizomycotina</taxon>
        <taxon>Dothideomycetes</taxon>
        <taxon>Pleosporomycetidae</taxon>
        <taxon>Pleosporales</taxon>
        <taxon>Diademaceae</taxon>
        <taxon>Clathrospora</taxon>
    </lineage>
</organism>
<proteinExistence type="predicted"/>
<dbReference type="OrthoDB" id="3688146at2759"/>